<evidence type="ECO:0000313" key="3">
    <source>
        <dbReference type="Proteomes" id="UP000321362"/>
    </source>
</evidence>
<protein>
    <submittedName>
        <fullName evidence="2">Uncharacterized protein</fullName>
    </submittedName>
</protein>
<evidence type="ECO:0000256" key="1">
    <source>
        <dbReference type="SAM" id="SignalP"/>
    </source>
</evidence>
<name>A0A5B8VYR0_9SPHI</name>
<dbReference type="AlphaFoldDB" id="A0A5B8VYR0"/>
<evidence type="ECO:0000313" key="2">
    <source>
        <dbReference type="EMBL" id="QEC75765.1"/>
    </source>
</evidence>
<feature type="signal peptide" evidence="1">
    <location>
        <begin position="1"/>
        <end position="24"/>
    </location>
</feature>
<accession>A0A5B8VYR0</accession>
<dbReference type="EMBL" id="CP042437">
    <property type="protein sequence ID" value="QEC75765.1"/>
    <property type="molecule type" value="Genomic_DNA"/>
</dbReference>
<organism evidence="2 3">
    <name type="scientific">Mucilaginibacter ginsenosidivorax</name>
    <dbReference type="NCBI Taxonomy" id="862126"/>
    <lineage>
        <taxon>Bacteria</taxon>
        <taxon>Pseudomonadati</taxon>
        <taxon>Bacteroidota</taxon>
        <taxon>Sphingobacteriia</taxon>
        <taxon>Sphingobacteriales</taxon>
        <taxon>Sphingobacteriaceae</taxon>
        <taxon>Mucilaginibacter</taxon>
    </lineage>
</organism>
<reference evidence="2 3" key="1">
    <citation type="journal article" date="2013" name="J. Microbiol.">
        <title>Mucilaginibacter ginsenosidivorax sp. nov., with ginsenoside converting activity isolated from sediment.</title>
        <authorList>
            <person name="Kim J.K."/>
            <person name="Choi T.E."/>
            <person name="Liu Q.M."/>
            <person name="Park H.Y."/>
            <person name="Yi T.H."/>
            <person name="Yoon M.H."/>
            <person name="Kim S.C."/>
            <person name="Im W.T."/>
        </authorList>
    </citation>
    <scope>NUCLEOTIDE SEQUENCE [LARGE SCALE GENOMIC DNA]</scope>
    <source>
        <strain evidence="2 3">KHI28</strain>
    </source>
</reference>
<dbReference type="Proteomes" id="UP000321362">
    <property type="component" value="Chromosome"/>
</dbReference>
<dbReference type="RefSeq" id="WP_147052955.1">
    <property type="nucleotide sequence ID" value="NZ_CP042437.1"/>
</dbReference>
<dbReference type="KEGG" id="mgk:FSB76_07285"/>
<feature type="chain" id="PRO_5022818370" evidence="1">
    <location>
        <begin position="25"/>
        <end position="158"/>
    </location>
</feature>
<sequence length="158" mass="16941">MKKLSILIVALGLLFAGCQSPTPAERLLNADASLPAAHTISDKGLKVIASFINNRQHTMATLYGNAAALQSLQGRTRPTAGEELTLITWKQKEDEHWFGAKIPGAISSLETVKILPGDNKNVVSYQRFVGAALTADRDTIGNAGRIAFMLAQQPSVMP</sequence>
<keyword evidence="1" id="KW-0732">Signal</keyword>
<proteinExistence type="predicted"/>
<keyword evidence="3" id="KW-1185">Reference proteome</keyword>
<gene>
    <name evidence="2" type="ORF">FSB76_07285</name>
</gene>
<dbReference type="PROSITE" id="PS51257">
    <property type="entry name" value="PROKAR_LIPOPROTEIN"/>
    <property type="match status" value="1"/>
</dbReference>
<dbReference type="OrthoDB" id="674757at2"/>